<dbReference type="GO" id="GO:0001510">
    <property type="term" value="P:RNA methylation"/>
    <property type="evidence" value="ECO:0007669"/>
    <property type="project" value="InterPro"/>
</dbReference>
<dbReference type="InterPro" id="IPR049560">
    <property type="entry name" value="MeTrfase_RsmB-F_NOP2_cat"/>
</dbReference>
<dbReference type="InterPro" id="IPR001678">
    <property type="entry name" value="MeTrfase_RsmB-F_NOP2_dom"/>
</dbReference>
<feature type="binding site" evidence="6">
    <location>
        <position position="228"/>
    </location>
    <ligand>
        <name>S-adenosyl-L-methionine</name>
        <dbReference type="ChEBI" id="CHEBI:59789"/>
    </ligand>
</feature>
<dbReference type="InterPro" id="IPR036974">
    <property type="entry name" value="PUA_sf"/>
</dbReference>
<dbReference type="InterPro" id="IPR029063">
    <property type="entry name" value="SAM-dependent_MTases_sf"/>
</dbReference>
<dbReference type="PROSITE" id="PS50890">
    <property type="entry name" value="PUA"/>
    <property type="match status" value="1"/>
</dbReference>
<evidence type="ECO:0000259" key="7">
    <source>
        <dbReference type="PROSITE" id="PS51686"/>
    </source>
</evidence>
<keyword evidence="5 6" id="KW-0694">RNA-binding</keyword>
<dbReference type="GO" id="GO:0008173">
    <property type="term" value="F:RNA methyltransferase activity"/>
    <property type="evidence" value="ECO:0007669"/>
    <property type="project" value="InterPro"/>
</dbReference>
<feature type="active site" description="Nucleophile" evidence="6">
    <location>
        <position position="335"/>
    </location>
</feature>
<proteinExistence type="inferred from homology"/>
<name>A0A5J5MN51_MUNRE</name>
<dbReference type="EMBL" id="VCEB01000002">
    <property type="protein sequence ID" value="KAB0381614.1"/>
    <property type="molecule type" value="Genomic_DNA"/>
</dbReference>
<sequence length="436" mass="47988">MFLFPKIMLKSITILSALGKQEAERRFETLLHNLSHPPSFTTVRVNTHLASVEHVKNLLFDELQKQFNGLSFPILQHPDLQDVLLIPVIGPRKDIKQQPCEVIVGAQCGNAVLRGAHVYVPGIVSASKFMKGGDDVSVYSDIKGKCKKGAKEFDGTKIFLGNGISELSRKEIFSGLPELKYNLPSAVVSHVLDPQPGEKILDLCAAPGGKTTHIAALMHDQGEVIALDKISNKVEKIKQNALLLGLNSIRAFCFDGTKALKLDMVKDIDGEPPFLPESFDRILLDAPCSGMGQRPNMACTWTLKEVMSYQPLQRKLFSVAVELLRPGGVLVYSTCTVTLAENEEQVAWALKTFPSLQLQHQDPQVGGEGMLGAGLSPEQLKRLQRFDPSAVQSLDRDIGSLRDASIEDLVWLANKDCIGFFIAKFVKCKSTQEEDL</sequence>
<protein>
    <recommendedName>
        <fullName evidence="7">SAM-dependent MTase RsmB/NOP-type domain-containing protein</fullName>
    </recommendedName>
</protein>
<feature type="binding site" evidence="6">
    <location>
        <begin position="204"/>
        <end position="210"/>
    </location>
    <ligand>
        <name>S-adenosyl-L-methionine</name>
        <dbReference type="ChEBI" id="CHEBI:59789"/>
    </ligand>
</feature>
<dbReference type="AlphaFoldDB" id="A0A5J5MN51"/>
<keyword evidence="4 6" id="KW-0949">S-adenosyl-L-methionine</keyword>
<evidence type="ECO:0000256" key="4">
    <source>
        <dbReference type="ARBA" id="ARBA00022691"/>
    </source>
</evidence>
<dbReference type="SUPFAM" id="SSF53335">
    <property type="entry name" value="S-adenosyl-L-methionine-dependent methyltransferases"/>
    <property type="match status" value="1"/>
</dbReference>
<dbReference type="GO" id="GO:0003723">
    <property type="term" value="F:RNA binding"/>
    <property type="evidence" value="ECO:0007669"/>
    <property type="project" value="UniProtKB-UniRule"/>
</dbReference>
<dbReference type="InterPro" id="IPR015947">
    <property type="entry name" value="PUA-like_sf"/>
</dbReference>
<dbReference type="Gene3D" id="3.40.50.150">
    <property type="entry name" value="Vaccinia Virus protein VP39"/>
    <property type="match status" value="1"/>
</dbReference>
<dbReference type="Proteomes" id="UP000326062">
    <property type="component" value="Chromosome 2"/>
</dbReference>
<dbReference type="PANTHER" id="PTHR22807">
    <property type="entry name" value="NOP2 YEAST -RELATED NOL1/NOP2/FMU SUN DOMAIN-CONTAINING"/>
    <property type="match status" value="1"/>
</dbReference>
<evidence type="ECO:0000313" key="8">
    <source>
        <dbReference type="EMBL" id="KAB0381614.1"/>
    </source>
</evidence>
<dbReference type="InterPro" id="IPR018314">
    <property type="entry name" value="RsmB/NOL1/NOP2-like_CS"/>
</dbReference>
<feature type="binding site" evidence="6">
    <location>
        <position position="255"/>
    </location>
    <ligand>
        <name>S-adenosyl-L-methionine</name>
        <dbReference type="ChEBI" id="CHEBI:59789"/>
    </ligand>
</feature>
<gene>
    <name evidence="8" type="ORF">FD755_003531</name>
</gene>
<keyword evidence="9" id="KW-1185">Reference proteome</keyword>
<dbReference type="PANTHER" id="PTHR22807:SF34">
    <property type="entry name" value="TRNA (CYTOSINE(72)-C(5))-METHYLTRANSFERASE NSUN6"/>
    <property type="match status" value="1"/>
</dbReference>
<comment type="caution">
    <text evidence="8">The sequence shown here is derived from an EMBL/GenBank/DDBJ whole genome shotgun (WGS) entry which is preliminary data.</text>
</comment>
<dbReference type="InterPro" id="IPR023267">
    <property type="entry name" value="RCMT"/>
</dbReference>
<feature type="binding site" evidence="6">
    <location>
        <position position="285"/>
    </location>
    <ligand>
        <name>S-adenosyl-L-methionine</name>
        <dbReference type="ChEBI" id="CHEBI:59789"/>
    </ligand>
</feature>
<evidence type="ECO:0000313" key="9">
    <source>
        <dbReference type="Proteomes" id="UP000326062"/>
    </source>
</evidence>
<dbReference type="Pfam" id="PF01189">
    <property type="entry name" value="Methyltr_RsmB-F"/>
    <property type="match status" value="1"/>
</dbReference>
<evidence type="ECO:0000256" key="5">
    <source>
        <dbReference type="ARBA" id="ARBA00022884"/>
    </source>
</evidence>
<reference evidence="8 9" key="1">
    <citation type="submission" date="2019-06" db="EMBL/GenBank/DDBJ databases">
        <title>Discovery of a novel chromosome fission-fusion reversal in muntjac.</title>
        <authorList>
            <person name="Mudd A.B."/>
            <person name="Bredeson J.V."/>
            <person name="Baum R."/>
            <person name="Hockemeyer D."/>
            <person name="Rokhsar D.S."/>
        </authorList>
    </citation>
    <scope>NUCLEOTIDE SEQUENCE [LARGE SCALE GENOMIC DNA]</scope>
    <source>
        <strain evidence="8">UCam_UCB_Mr</strain>
        <tissue evidence="8">Fibroblast cell line</tissue>
    </source>
</reference>
<evidence type="ECO:0000256" key="3">
    <source>
        <dbReference type="ARBA" id="ARBA00022679"/>
    </source>
</evidence>
<dbReference type="PROSITE" id="PS51686">
    <property type="entry name" value="SAM_MT_RSMB_NOP"/>
    <property type="match status" value="1"/>
</dbReference>
<keyword evidence="2 6" id="KW-0489">Methyltransferase</keyword>
<dbReference type="SUPFAM" id="SSF88697">
    <property type="entry name" value="PUA domain-like"/>
    <property type="match status" value="1"/>
</dbReference>
<accession>A0A5J5MN51</accession>
<dbReference type="PRINTS" id="PR02008">
    <property type="entry name" value="RCMTFAMILY"/>
</dbReference>
<evidence type="ECO:0000256" key="2">
    <source>
        <dbReference type="ARBA" id="ARBA00022603"/>
    </source>
</evidence>
<dbReference type="PROSITE" id="PS01153">
    <property type="entry name" value="NOL1_NOP2_SUN"/>
    <property type="match status" value="1"/>
</dbReference>
<evidence type="ECO:0000256" key="6">
    <source>
        <dbReference type="PROSITE-ProRule" id="PRU01023"/>
    </source>
</evidence>
<organism evidence="8 9">
    <name type="scientific">Muntiacus reevesi</name>
    <name type="common">Reeves' muntjac</name>
    <name type="synonym">Cervus reevesi</name>
    <dbReference type="NCBI Taxonomy" id="9886"/>
    <lineage>
        <taxon>Eukaryota</taxon>
        <taxon>Metazoa</taxon>
        <taxon>Chordata</taxon>
        <taxon>Craniata</taxon>
        <taxon>Vertebrata</taxon>
        <taxon>Euteleostomi</taxon>
        <taxon>Mammalia</taxon>
        <taxon>Eutheria</taxon>
        <taxon>Laurasiatheria</taxon>
        <taxon>Artiodactyla</taxon>
        <taxon>Ruminantia</taxon>
        <taxon>Pecora</taxon>
        <taxon>Cervidae</taxon>
        <taxon>Muntiacinae</taxon>
        <taxon>Muntiacus</taxon>
    </lineage>
</organism>
<keyword evidence="3 6" id="KW-0808">Transferase</keyword>
<dbReference type="CDD" id="cd21150">
    <property type="entry name" value="PUA_NSun6-like"/>
    <property type="match status" value="1"/>
</dbReference>
<dbReference type="CDD" id="cd02440">
    <property type="entry name" value="AdoMet_MTases"/>
    <property type="match status" value="1"/>
</dbReference>
<dbReference type="Gene3D" id="2.30.130.10">
    <property type="entry name" value="PUA domain"/>
    <property type="match status" value="1"/>
</dbReference>
<comment type="similarity">
    <text evidence="1 6">Belongs to the class I-like SAM-binding methyltransferase superfamily. RsmB/NOP family.</text>
</comment>
<evidence type="ECO:0000256" key="1">
    <source>
        <dbReference type="ARBA" id="ARBA00007494"/>
    </source>
</evidence>
<feature type="domain" description="SAM-dependent MTase RsmB/NOP-type" evidence="7">
    <location>
        <begin position="112"/>
        <end position="428"/>
    </location>
</feature>